<dbReference type="Proteomes" id="UP000032680">
    <property type="component" value="Unassembled WGS sequence"/>
</dbReference>
<dbReference type="OrthoDB" id="4174719at2"/>
<dbReference type="GO" id="GO:0008113">
    <property type="term" value="F:peptide-methionine (S)-S-oxide reductase activity"/>
    <property type="evidence" value="ECO:0007669"/>
    <property type="project" value="UniProtKB-UniRule"/>
</dbReference>
<dbReference type="SUPFAM" id="SSF55068">
    <property type="entry name" value="Peptide methionine sulfoxide reductase"/>
    <property type="match status" value="1"/>
</dbReference>
<accession>A0A0D6P429</accession>
<dbReference type="Gene3D" id="3.30.1060.10">
    <property type="entry name" value="Peptide methionine sulphoxide reductase MsrA"/>
    <property type="match status" value="1"/>
</dbReference>
<evidence type="ECO:0000259" key="5">
    <source>
        <dbReference type="Pfam" id="PF01625"/>
    </source>
</evidence>
<organism evidence="6 7">
    <name type="scientific">Acidisphaera rubrifaciens HS-AP3</name>
    <dbReference type="NCBI Taxonomy" id="1231350"/>
    <lineage>
        <taxon>Bacteria</taxon>
        <taxon>Pseudomonadati</taxon>
        <taxon>Pseudomonadota</taxon>
        <taxon>Alphaproteobacteria</taxon>
        <taxon>Acetobacterales</taxon>
        <taxon>Acetobacteraceae</taxon>
        <taxon>Acidisphaera</taxon>
    </lineage>
</organism>
<dbReference type="AlphaFoldDB" id="A0A0D6P429"/>
<evidence type="ECO:0000256" key="4">
    <source>
        <dbReference type="HAMAP-Rule" id="MF_01401"/>
    </source>
</evidence>
<evidence type="ECO:0000256" key="1">
    <source>
        <dbReference type="ARBA" id="ARBA00023002"/>
    </source>
</evidence>
<evidence type="ECO:0000313" key="7">
    <source>
        <dbReference type="Proteomes" id="UP000032680"/>
    </source>
</evidence>
<sequence>MAEAMAVMGGGCFWCTEAVFKELRGVSRVQSGYAGGTKSNPTYRDVCTGRTGHAEVVRVTYDPEQVSYADLLRVFFVTHDPTTRNRQGNDVGPQYRSIILTDGDEQAATAHAVFDEITREQIWPAPLTTEIVPLTTFYPAEPEHDDYFARNPFAGYCQVIIAPKVAKFRKQFRDRLKAA</sequence>
<comment type="catalytic activity">
    <reaction evidence="3 4">
        <text>[thioredoxin]-disulfide + L-methionine + H2O = L-methionine (S)-S-oxide + [thioredoxin]-dithiol</text>
        <dbReference type="Rhea" id="RHEA:19993"/>
        <dbReference type="Rhea" id="RHEA-COMP:10698"/>
        <dbReference type="Rhea" id="RHEA-COMP:10700"/>
        <dbReference type="ChEBI" id="CHEBI:15377"/>
        <dbReference type="ChEBI" id="CHEBI:29950"/>
        <dbReference type="ChEBI" id="CHEBI:50058"/>
        <dbReference type="ChEBI" id="CHEBI:57844"/>
        <dbReference type="ChEBI" id="CHEBI:58772"/>
        <dbReference type="EC" id="1.8.4.11"/>
    </reaction>
</comment>
<dbReference type="RefSeq" id="WP_048860218.1">
    <property type="nucleotide sequence ID" value="NZ_BANB01000090.1"/>
</dbReference>
<protein>
    <recommendedName>
        <fullName evidence="4">Peptide methionine sulfoxide reductase MsrA</fullName>
        <shortName evidence="4">Protein-methionine-S-oxide reductase</shortName>
        <ecNumber evidence="4">1.8.4.11</ecNumber>
    </recommendedName>
    <alternativeName>
        <fullName evidence="4">Peptide-methionine (S)-S-oxide reductase</fullName>
        <shortName evidence="4">Peptide Met(O) reductase</shortName>
    </alternativeName>
</protein>
<proteinExistence type="inferred from homology"/>
<dbReference type="PANTHER" id="PTHR43774:SF1">
    <property type="entry name" value="PEPTIDE METHIONINE SULFOXIDE REDUCTASE MSRA 2"/>
    <property type="match status" value="1"/>
</dbReference>
<reference evidence="6 7" key="1">
    <citation type="submission" date="2012-11" db="EMBL/GenBank/DDBJ databases">
        <title>Whole genome sequence of Acidisphaera rubrifaciens HS-AP3.</title>
        <authorList>
            <person name="Azuma Y."/>
            <person name="Higashiura N."/>
            <person name="Hirakawa H."/>
            <person name="Matsushita K."/>
        </authorList>
    </citation>
    <scope>NUCLEOTIDE SEQUENCE [LARGE SCALE GENOMIC DNA]</scope>
    <source>
        <strain evidence="6 7">HS-AP3</strain>
    </source>
</reference>
<dbReference type="PANTHER" id="PTHR43774">
    <property type="entry name" value="PEPTIDE METHIONINE SULFOXIDE REDUCTASE"/>
    <property type="match status" value="1"/>
</dbReference>
<dbReference type="InterPro" id="IPR002569">
    <property type="entry name" value="Met_Sox_Rdtase_MsrA_dom"/>
</dbReference>
<dbReference type="NCBIfam" id="TIGR00401">
    <property type="entry name" value="msrA"/>
    <property type="match status" value="1"/>
</dbReference>
<gene>
    <name evidence="4" type="primary">msrA</name>
    <name evidence="6" type="ORF">Asru_0090_17</name>
</gene>
<keyword evidence="1 4" id="KW-0560">Oxidoreductase</keyword>
<feature type="active site" evidence="4">
    <location>
        <position position="12"/>
    </location>
</feature>
<dbReference type="Pfam" id="PF01625">
    <property type="entry name" value="PMSR"/>
    <property type="match status" value="1"/>
</dbReference>
<comment type="similarity">
    <text evidence="4">Belongs to the MsrA Met sulfoxide reductase family.</text>
</comment>
<dbReference type="EC" id="1.8.4.11" evidence="4"/>
<feature type="domain" description="Peptide methionine sulphoxide reductase MsrA" evidence="5">
    <location>
        <begin position="6"/>
        <end position="158"/>
    </location>
</feature>
<dbReference type="EMBL" id="BANB01000090">
    <property type="protein sequence ID" value="GAN76417.1"/>
    <property type="molecule type" value="Genomic_DNA"/>
</dbReference>
<evidence type="ECO:0000256" key="2">
    <source>
        <dbReference type="ARBA" id="ARBA00047806"/>
    </source>
</evidence>
<name>A0A0D6P429_9PROT</name>
<evidence type="ECO:0000256" key="3">
    <source>
        <dbReference type="ARBA" id="ARBA00048782"/>
    </source>
</evidence>
<keyword evidence="7" id="KW-1185">Reference proteome</keyword>
<dbReference type="InterPro" id="IPR036509">
    <property type="entry name" value="Met_Sox_Rdtase_MsrA_sf"/>
</dbReference>
<dbReference type="GO" id="GO:0033744">
    <property type="term" value="F:L-methionine:thioredoxin-disulfide S-oxidoreductase activity"/>
    <property type="evidence" value="ECO:0007669"/>
    <property type="project" value="RHEA"/>
</dbReference>
<comment type="caution">
    <text evidence="6">The sequence shown here is derived from an EMBL/GenBank/DDBJ whole genome shotgun (WGS) entry which is preliminary data.</text>
</comment>
<comment type="catalytic activity">
    <reaction evidence="2 4">
        <text>L-methionyl-[protein] + [thioredoxin]-disulfide + H2O = L-methionyl-(S)-S-oxide-[protein] + [thioredoxin]-dithiol</text>
        <dbReference type="Rhea" id="RHEA:14217"/>
        <dbReference type="Rhea" id="RHEA-COMP:10698"/>
        <dbReference type="Rhea" id="RHEA-COMP:10700"/>
        <dbReference type="Rhea" id="RHEA-COMP:12313"/>
        <dbReference type="Rhea" id="RHEA-COMP:12315"/>
        <dbReference type="ChEBI" id="CHEBI:15377"/>
        <dbReference type="ChEBI" id="CHEBI:16044"/>
        <dbReference type="ChEBI" id="CHEBI:29950"/>
        <dbReference type="ChEBI" id="CHEBI:44120"/>
        <dbReference type="ChEBI" id="CHEBI:50058"/>
        <dbReference type="EC" id="1.8.4.11"/>
    </reaction>
</comment>
<dbReference type="HAMAP" id="MF_01401">
    <property type="entry name" value="MsrA"/>
    <property type="match status" value="1"/>
</dbReference>
<evidence type="ECO:0000313" key="6">
    <source>
        <dbReference type="EMBL" id="GAN76417.1"/>
    </source>
</evidence>
<comment type="function">
    <text evidence="4">Has an important function as a repair enzyme for proteins that have been inactivated by oxidation. Catalyzes the reversible oxidation-reduction of methionine sulfoxide in proteins to methionine.</text>
</comment>